<proteinExistence type="predicted"/>
<dbReference type="EMBL" id="KV425630">
    <property type="protein sequence ID" value="KZT19896.1"/>
    <property type="molecule type" value="Genomic_DNA"/>
</dbReference>
<dbReference type="AlphaFoldDB" id="A0A165NNN6"/>
<dbReference type="OrthoDB" id="3364141at2759"/>
<reference evidence="2 3" key="1">
    <citation type="journal article" date="2016" name="Mol. Biol. Evol.">
        <title>Comparative Genomics of Early-Diverging Mushroom-Forming Fungi Provides Insights into the Origins of Lignocellulose Decay Capabilities.</title>
        <authorList>
            <person name="Nagy L.G."/>
            <person name="Riley R."/>
            <person name="Tritt A."/>
            <person name="Adam C."/>
            <person name="Daum C."/>
            <person name="Floudas D."/>
            <person name="Sun H."/>
            <person name="Yadav J.S."/>
            <person name="Pangilinan J."/>
            <person name="Larsson K.H."/>
            <person name="Matsuura K."/>
            <person name="Barry K."/>
            <person name="Labutti K."/>
            <person name="Kuo R."/>
            <person name="Ohm R.A."/>
            <person name="Bhattacharya S.S."/>
            <person name="Shirouzu T."/>
            <person name="Yoshinaga Y."/>
            <person name="Martin F.M."/>
            <person name="Grigoriev I.V."/>
            <person name="Hibbett D.S."/>
        </authorList>
    </citation>
    <scope>NUCLEOTIDE SEQUENCE [LARGE SCALE GENOMIC DNA]</scope>
    <source>
        <strain evidence="2 3">HHB14362 ss-1</strain>
    </source>
</reference>
<evidence type="ECO:0000313" key="3">
    <source>
        <dbReference type="Proteomes" id="UP000076761"/>
    </source>
</evidence>
<dbReference type="InParanoid" id="A0A165NNN6"/>
<feature type="compositionally biased region" description="Low complexity" evidence="1">
    <location>
        <begin position="225"/>
        <end position="240"/>
    </location>
</feature>
<gene>
    <name evidence="2" type="ORF">NEOLEDRAFT_920588</name>
</gene>
<evidence type="ECO:0000313" key="2">
    <source>
        <dbReference type="EMBL" id="KZT19896.1"/>
    </source>
</evidence>
<sequence length="257" mass="28642">MTTWAYPVRHPWLDMSKLKRKEMEDDVVYTSPPSKRRRWDTLEHGFAGLTINNALQGRVQGPSFQTRTQPYASSSSLSTVSSSDGSYIQFHPAAPQASTLSLSSFTGPSSSPYPVQPTSIEEPVSPELMDVKMKGTSWYEPEKDRVVITDLDEFAEESEEEGEASRDNNSIEVASGYLAHLKLRDPFIRADLGLPTRQPETNMALVLFRPPPSFDTLEITELHDNNTNNATSNASSATDDTSTDETLMDYEPMDIEP</sequence>
<feature type="compositionally biased region" description="Acidic residues" evidence="1">
    <location>
        <begin position="241"/>
        <end position="257"/>
    </location>
</feature>
<accession>A0A165NNN6</accession>
<keyword evidence="3" id="KW-1185">Reference proteome</keyword>
<feature type="compositionally biased region" description="Low complexity" evidence="1">
    <location>
        <begin position="99"/>
        <end position="112"/>
    </location>
</feature>
<evidence type="ECO:0000256" key="1">
    <source>
        <dbReference type="SAM" id="MobiDB-lite"/>
    </source>
</evidence>
<feature type="region of interest" description="Disordered" evidence="1">
    <location>
        <begin position="99"/>
        <end position="127"/>
    </location>
</feature>
<organism evidence="2 3">
    <name type="scientific">Neolentinus lepideus HHB14362 ss-1</name>
    <dbReference type="NCBI Taxonomy" id="1314782"/>
    <lineage>
        <taxon>Eukaryota</taxon>
        <taxon>Fungi</taxon>
        <taxon>Dikarya</taxon>
        <taxon>Basidiomycota</taxon>
        <taxon>Agaricomycotina</taxon>
        <taxon>Agaricomycetes</taxon>
        <taxon>Gloeophyllales</taxon>
        <taxon>Gloeophyllaceae</taxon>
        <taxon>Neolentinus</taxon>
    </lineage>
</organism>
<feature type="region of interest" description="Disordered" evidence="1">
    <location>
        <begin position="225"/>
        <end position="257"/>
    </location>
</feature>
<protein>
    <submittedName>
        <fullName evidence="2">Uncharacterized protein</fullName>
    </submittedName>
</protein>
<dbReference type="Proteomes" id="UP000076761">
    <property type="component" value="Unassembled WGS sequence"/>
</dbReference>
<dbReference type="STRING" id="1314782.A0A165NNN6"/>
<name>A0A165NNN6_9AGAM</name>